<dbReference type="Pfam" id="PF17667">
    <property type="entry name" value="Pkinase_fungal"/>
    <property type="match status" value="2"/>
</dbReference>
<evidence type="ECO:0000313" key="3">
    <source>
        <dbReference type="EMBL" id="VWO95797.1"/>
    </source>
</evidence>
<feature type="compositionally biased region" description="Polar residues" evidence="1">
    <location>
        <begin position="373"/>
        <end position="393"/>
    </location>
</feature>
<reference evidence="3" key="1">
    <citation type="submission" date="2019-10" db="EMBL/GenBank/DDBJ databases">
        <authorList>
            <person name="Nor Muhammad N."/>
        </authorList>
    </citation>
    <scope>NUCLEOTIDE SEQUENCE</scope>
</reference>
<feature type="compositionally biased region" description="Basic and acidic residues" evidence="1">
    <location>
        <begin position="720"/>
        <end position="738"/>
    </location>
</feature>
<dbReference type="PANTHER" id="PTHR38248:SF2">
    <property type="entry name" value="FUNK1 11"/>
    <property type="match status" value="1"/>
</dbReference>
<dbReference type="AlphaFoldDB" id="A0A5K1JUM7"/>
<dbReference type="SUPFAM" id="SSF56112">
    <property type="entry name" value="Protein kinase-like (PK-like)"/>
    <property type="match status" value="1"/>
</dbReference>
<evidence type="ECO:0000259" key="2">
    <source>
        <dbReference type="Pfam" id="PF17667"/>
    </source>
</evidence>
<organism evidence="3">
    <name type="scientific">Ganoderma boninense</name>
    <dbReference type="NCBI Taxonomy" id="34458"/>
    <lineage>
        <taxon>Eukaryota</taxon>
        <taxon>Fungi</taxon>
        <taxon>Dikarya</taxon>
        <taxon>Basidiomycota</taxon>
        <taxon>Agaricomycotina</taxon>
        <taxon>Agaricomycetes</taxon>
        <taxon>Polyporales</taxon>
        <taxon>Polyporaceae</taxon>
        <taxon>Ganoderma</taxon>
    </lineage>
</organism>
<evidence type="ECO:0000256" key="1">
    <source>
        <dbReference type="SAM" id="MobiDB-lite"/>
    </source>
</evidence>
<protein>
    <submittedName>
        <fullName evidence="3">Vacuolar protein sorting-associated protein 1</fullName>
    </submittedName>
</protein>
<feature type="domain" description="Fungal-type protein kinase" evidence="2">
    <location>
        <begin position="108"/>
        <end position="215"/>
    </location>
</feature>
<feature type="region of interest" description="Disordered" evidence="1">
    <location>
        <begin position="371"/>
        <end position="412"/>
    </location>
</feature>
<dbReference type="InterPro" id="IPR011009">
    <property type="entry name" value="Kinase-like_dom_sf"/>
</dbReference>
<name>A0A5K1JUM7_9APHY</name>
<proteinExistence type="predicted"/>
<feature type="domain" description="Fungal-type protein kinase" evidence="2">
    <location>
        <begin position="258"/>
        <end position="554"/>
    </location>
</feature>
<sequence>MSRWRAVFVEPDDFRSAFFPTASGRNAASPIPQSDNNPFADLLAPSAGGEAMTEAVLCATITKTFNSNNLVPGLEVCRCGEPPVQLAPRRRRKEVDPVALYFHGGQTTNAQRSWADQVMPVWFEKSEINDVDVPTRMMAYADGLFAVQQRVVLFMLVVVGSRAQFMRWDRSGAVVTHAFDYVEDWRFFCDALWRIGHCSAARLGFDPTATRLCDSDADYLKMGKAADVLNSVDPSQRILEDGTLPPGEFEYVRRMFENSITSGWPRYRVEVPGNKGPRKFLISKPEFWKKGVLGRGTRGYVALECDTGRLVWLKDAWRASHEFVRMEGDILADLNQAKVSNVPTLLCHGDIAGQTTETTCWWGGKNVGRDPSIPTSGETPSSTAYVCPSSSTGLERKRDDASTKPADDTERSPLRLHQHYRLVVKEVAMPLDRFEYPRQLIQIVFDCVVAHYEASTKPEPNKCLLHRDISSGNILMYPHVLKNEQNGVVYLQWRGLLADWEMSQPQHKGNGQCKPLQPEQTGTWQYASVALLTPGAKVASLADELESFFHVLLYYAVRYVRGLNCDGEDAANFLYKYFDVYGYEPGSGMYTCGALKTLIIKSGSLIMGTSSGTWAPRFGNPLDPLFARLLSWFAARYNVAYYDKAPRVVNTKQTATSRKGLDIDHEVPVANDEFLVQFGLVEFTPEPEECPSQQERDLARVLESHGGLARALNTALRANWPDEKTKDQIPKAWERSNESSKPLPRMVKNKRRRTRKGKAA</sequence>
<accession>A0A5K1JUM7</accession>
<gene>
    <name evidence="3" type="primary">G4N1E7</name>
</gene>
<feature type="compositionally biased region" description="Basic residues" evidence="1">
    <location>
        <begin position="747"/>
        <end position="760"/>
    </location>
</feature>
<dbReference type="PANTHER" id="PTHR38248">
    <property type="entry name" value="FUNK1 6"/>
    <property type="match status" value="1"/>
</dbReference>
<dbReference type="InterPro" id="IPR040976">
    <property type="entry name" value="Pkinase_fungal"/>
</dbReference>
<dbReference type="EMBL" id="LR725112">
    <property type="protein sequence ID" value="VWO95797.1"/>
    <property type="molecule type" value="Genomic_DNA"/>
</dbReference>
<feature type="region of interest" description="Disordered" evidence="1">
    <location>
        <begin position="719"/>
        <end position="760"/>
    </location>
</feature>
<feature type="compositionally biased region" description="Basic and acidic residues" evidence="1">
    <location>
        <begin position="394"/>
        <end position="412"/>
    </location>
</feature>